<comment type="caution">
    <text evidence="1">The sequence shown here is derived from an EMBL/GenBank/DDBJ whole genome shotgun (WGS) entry which is preliminary data.</text>
</comment>
<organism evidence="1 2">
    <name type="scientific">Massilia consociata</name>
    <dbReference type="NCBI Taxonomy" id="760117"/>
    <lineage>
        <taxon>Bacteria</taxon>
        <taxon>Pseudomonadati</taxon>
        <taxon>Pseudomonadota</taxon>
        <taxon>Betaproteobacteria</taxon>
        <taxon>Burkholderiales</taxon>
        <taxon>Oxalobacteraceae</taxon>
        <taxon>Telluria group</taxon>
        <taxon>Massilia</taxon>
    </lineage>
</organism>
<dbReference type="EMBL" id="JBHLWP010000010">
    <property type="protein sequence ID" value="MFC0252245.1"/>
    <property type="molecule type" value="Genomic_DNA"/>
</dbReference>
<gene>
    <name evidence="1" type="ORF">ACFFJK_10120</name>
</gene>
<name>A0ABV6FGR9_9BURK</name>
<dbReference type="Proteomes" id="UP001589773">
    <property type="component" value="Unassembled WGS sequence"/>
</dbReference>
<reference evidence="1 2" key="1">
    <citation type="submission" date="2024-09" db="EMBL/GenBank/DDBJ databases">
        <authorList>
            <person name="Sun Q."/>
            <person name="Mori K."/>
        </authorList>
    </citation>
    <scope>NUCLEOTIDE SEQUENCE [LARGE SCALE GENOMIC DNA]</scope>
    <source>
        <strain evidence="1 2">CCM 7792</strain>
    </source>
</reference>
<evidence type="ECO:0000313" key="1">
    <source>
        <dbReference type="EMBL" id="MFC0252245.1"/>
    </source>
</evidence>
<protein>
    <submittedName>
        <fullName evidence="1">Uncharacterized protein</fullName>
    </submittedName>
</protein>
<accession>A0ABV6FGR9</accession>
<dbReference type="RefSeq" id="WP_379679012.1">
    <property type="nucleotide sequence ID" value="NZ_JBHLWP010000010.1"/>
</dbReference>
<proteinExistence type="predicted"/>
<evidence type="ECO:0000313" key="2">
    <source>
        <dbReference type="Proteomes" id="UP001589773"/>
    </source>
</evidence>
<sequence length="413" mass="45662">MTTAETGRLAINEFTFRYLYPEQERKQRYPLDALERRHQAAVPGPDAGAGQDLAPLFQRLAAGHAPAGTLSERLIGLLMQVHSPVTVTPRGPFGTHASYPSPRAYYPLQFSLYDAEPGRGFRIDLDALRLHGMAAFPAEAAPGARYTLLVQADFERYDALYNLFRKSLYTLELGHFLSEFMELARRCGIAAGVRQSAAGFCVDIYGDAGDERCPDGVFEEHRRFARARNSGRYHRGLYPVAARCNATQLGALRDALDAAMGQLETMFPSVPAMRLTPTLCLRAGEGVSPGIYRHVGGALQCISLDDPVDVFDTLYSYPDFSFRTVPAMVFLCVDELAYACSAPAFLELNCALGYLSQAMIRSLTGDGWFARPFRSYQQVGVDRLLQNRAAGLRTYYGLLIGKNRSQEPLVTLL</sequence>
<keyword evidence="2" id="KW-1185">Reference proteome</keyword>